<evidence type="ECO:0000313" key="1">
    <source>
        <dbReference type="EMBL" id="KAG1774650.1"/>
    </source>
</evidence>
<proteinExistence type="predicted"/>
<dbReference type="AlphaFoldDB" id="A0A9P6ZR23"/>
<comment type="caution">
    <text evidence="1">The sequence shown here is derived from an EMBL/GenBank/DDBJ whole genome shotgun (WGS) entry which is preliminary data.</text>
</comment>
<dbReference type="OrthoDB" id="2668584at2759"/>
<dbReference type="EMBL" id="JABBWD010000040">
    <property type="protein sequence ID" value="KAG1774650.1"/>
    <property type="molecule type" value="Genomic_DNA"/>
</dbReference>
<keyword evidence="2" id="KW-1185">Reference proteome</keyword>
<organism evidence="1 2">
    <name type="scientific">Suillus placidus</name>
    <dbReference type="NCBI Taxonomy" id="48579"/>
    <lineage>
        <taxon>Eukaryota</taxon>
        <taxon>Fungi</taxon>
        <taxon>Dikarya</taxon>
        <taxon>Basidiomycota</taxon>
        <taxon>Agaricomycotina</taxon>
        <taxon>Agaricomycetes</taxon>
        <taxon>Agaricomycetidae</taxon>
        <taxon>Boletales</taxon>
        <taxon>Suillineae</taxon>
        <taxon>Suillaceae</taxon>
        <taxon>Suillus</taxon>
    </lineage>
</organism>
<reference evidence="1" key="1">
    <citation type="journal article" date="2020" name="New Phytol.">
        <title>Comparative genomics reveals dynamic genome evolution in host specialist ectomycorrhizal fungi.</title>
        <authorList>
            <person name="Lofgren L.A."/>
            <person name="Nguyen N.H."/>
            <person name="Vilgalys R."/>
            <person name="Ruytinx J."/>
            <person name="Liao H.L."/>
            <person name="Branco S."/>
            <person name="Kuo A."/>
            <person name="LaButti K."/>
            <person name="Lipzen A."/>
            <person name="Andreopoulos W."/>
            <person name="Pangilinan J."/>
            <person name="Riley R."/>
            <person name="Hundley H."/>
            <person name="Na H."/>
            <person name="Barry K."/>
            <person name="Grigoriev I.V."/>
            <person name="Stajich J.E."/>
            <person name="Kennedy P.G."/>
        </authorList>
    </citation>
    <scope>NUCLEOTIDE SEQUENCE</scope>
    <source>
        <strain evidence="1">DOB743</strain>
    </source>
</reference>
<protein>
    <submittedName>
        <fullName evidence="1">Uncharacterized protein</fullName>
    </submittedName>
</protein>
<dbReference type="Proteomes" id="UP000714275">
    <property type="component" value="Unassembled WGS sequence"/>
</dbReference>
<gene>
    <name evidence="1" type="ORF">EV702DRAFT_1123669</name>
</gene>
<name>A0A9P6ZR23_9AGAM</name>
<sequence length="122" mass="13716">MLSSDARDCLEWYFGCVFCCSAACSLHLPPQFIIPIPVDQMKKTTLGKISWARLLSLFKKGELAKRTTRAEVLLIEARYASFVASSTQTKKALARICAGIFNLAASELLASDKLIRTRRYFY</sequence>
<evidence type="ECO:0000313" key="2">
    <source>
        <dbReference type="Proteomes" id="UP000714275"/>
    </source>
</evidence>
<accession>A0A9P6ZR23</accession>